<dbReference type="RefSeq" id="WP_310370209.1">
    <property type="nucleotide sequence ID" value="NZ_JAVDYB010000001.1"/>
</dbReference>
<evidence type="ECO:0000313" key="2">
    <source>
        <dbReference type="Proteomes" id="UP001183643"/>
    </source>
</evidence>
<dbReference type="AlphaFoldDB" id="A0AAE3YPP4"/>
<accession>A0AAE3YPP4</accession>
<evidence type="ECO:0000313" key="1">
    <source>
        <dbReference type="EMBL" id="MDR7277733.1"/>
    </source>
</evidence>
<dbReference type="Proteomes" id="UP001183643">
    <property type="component" value="Unassembled WGS sequence"/>
</dbReference>
<dbReference type="EMBL" id="JAVDYB010000001">
    <property type="protein sequence ID" value="MDR7277733.1"/>
    <property type="molecule type" value="Genomic_DNA"/>
</dbReference>
<reference evidence="1" key="1">
    <citation type="submission" date="2023-07" db="EMBL/GenBank/DDBJ databases">
        <title>Sequencing the genomes of 1000 actinobacteria strains.</title>
        <authorList>
            <person name="Klenk H.-P."/>
        </authorList>
    </citation>
    <scope>NUCLEOTIDE SEQUENCE</scope>
    <source>
        <strain evidence="1">DSM 44707</strain>
    </source>
</reference>
<name>A0AAE3YPP4_9ACTN</name>
<sequence length="91" mass="9982">MSIAEHRRLRILRDIRDGHITVTARVAWFDPDTGTLLDEPVVYDIGADRAVGLAPGWWDALIADGLLELQAHTTRYTLTATATALLTDAAL</sequence>
<keyword evidence="2" id="KW-1185">Reference proteome</keyword>
<comment type="caution">
    <text evidence="1">The sequence shown here is derived from an EMBL/GenBank/DDBJ whole genome shotgun (WGS) entry which is preliminary data.</text>
</comment>
<gene>
    <name evidence="1" type="ORF">J2S41_004511</name>
</gene>
<organism evidence="1 2">
    <name type="scientific">Catenuloplanes atrovinosus</name>
    <dbReference type="NCBI Taxonomy" id="137266"/>
    <lineage>
        <taxon>Bacteria</taxon>
        <taxon>Bacillati</taxon>
        <taxon>Actinomycetota</taxon>
        <taxon>Actinomycetes</taxon>
        <taxon>Micromonosporales</taxon>
        <taxon>Micromonosporaceae</taxon>
        <taxon>Catenuloplanes</taxon>
    </lineage>
</organism>
<proteinExistence type="predicted"/>
<protein>
    <submittedName>
        <fullName evidence="1">Uncharacterized protein</fullName>
    </submittedName>
</protein>